<organism evidence="2 3">
    <name type="scientific">Datura stramonium</name>
    <name type="common">Jimsonweed</name>
    <name type="synonym">Common thornapple</name>
    <dbReference type="NCBI Taxonomy" id="4076"/>
    <lineage>
        <taxon>Eukaryota</taxon>
        <taxon>Viridiplantae</taxon>
        <taxon>Streptophyta</taxon>
        <taxon>Embryophyta</taxon>
        <taxon>Tracheophyta</taxon>
        <taxon>Spermatophyta</taxon>
        <taxon>Magnoliopsida</taxon>
        <taxon>eudicotyledons</taxon>
        <taxon>Gunneridae</taxon>
        <taxon>Pentapetalae</taxon>
        <taxon>asterids</taxon>
        <taxon>lamiids</taxon>
        <taxon>Solanales</taxon>
        <taxon>Solanaceae</taxon>
        <taxon>Solanoideae</taxon>
        <taxon>Datureae</taxon>
        <taxon>Datura</taxon>
    </lineage>
</organism>
<evidence type="ECO:0000313" key="3">
    <source>
        <dbReference type="Proteomes" id="UP000823775"/>
    </source>
</evidence>
<dbReference type="SUPFAM" id="SSF53756">
    <property type="entry name" value="UDP-Glycosyltransferase/glycogen phosphorylase"/>
    <property type="match status" value="1"/>
</dbReference>
<gene>
    <name evidence="2" type="ORF">HAX54_017535</name>
</gene>
<dbReference type="Proteomes" id="UP000823775">
    <property type="component" value="Unassembled WGS sequence"/>
</dbReference>
<name>A0ABS8UN54_DATST</name>
<evidence type="ECO:0000313" key="2">
    <source>
        <dbReference type="EMBL" id="MCD9559535.1"/>
    </source>
</evidence>
<dbReference type="PANTHER" id="PTHR11926:SF774">
    <property type="entry name" value="UDP-GLYCOSYLTRANSFERASE 85A1-RELATED"/>
    <property type="match status" value="1"/>
</dbReference>
<sequence>MFADILGKPHAVCTPHLAQGHISPMLKLPKILHNRDENYLINGYLEKTLDWISCMKDIRLRDTPSFIRTTNPDDYMIKFGLQETERSKNASAVIVNTFEPLEREVVESLQTLLPLLYVIVKHVEDKNLEELGSNLWEED</sequence>
<accession>A0ABS8UN54</accession>
<comment type="caution">
    <text evidence="2">The sequence shown here is derived from an EMBL/GenBank/DDBJ whole genome shotgun (WGS) entry which is preliminary data.</text>
</comment>
<evidence type="ECO:0000256" key="1">
    <source>
        <dbReference type="ARBA" id="ARBA00009995"/>
    </source>
</evidence>
<reference evidence="2 3" key="1">
    <citation type="journal article" date="2021" name="BMC Genomics">
        <title>Datura genome reveals duplications of psychoactive alkaloid biosynthetic genes and high mutation rate following tissue culture.</title>
        <authorList>
            <person name="Rajewski A."/>
            <person name="Carter-House D."/>
            <person name="Stajich J."/>
            <person name="Litt A."/>
        </authorList>
    </citation>
    <scope>NUCLEOTIDE SEQUENCE [LARGE SCALE GENOMIC DNA]</scope>
    <source>
        <strain evidence="2">AR-01</strain>
    </source>
</reference>
<dbReference type="PANTHER" id="PTHR11926">
    <property type="entry name" value="GLUCOSYL/GLUCURONOSYL TRANSFERASES"/>
    <property type="match status" value="1"/>
</dbReference>
<protein>
    <submittedName>
        <fullName evidence="2">Uncharacterized protein</fullName>
    </submittedName>
</protein>
<comment type="similarity">
    <text evidence="1">Belongs to the UDP-glycosyltransferase family.</text>
</comment>
<keyword evidence="3" id="KW-1185">Reference proteome</keyword>
<dbReference type="Gene3D" id="3.40.50.2000">
    <property type="entry name" value="Glycogen Phosphorylase B"/>
    <property type="match status" value="2"/>
</dbReference>
<dbReference type="EMBL" id="JACEIK010002163">
    <property type="protein sequence ID" value="MCD9559535.1"/>
    <property type="molecule type" value="Genomic_DNA"/>
</dbReference>
<proteinExistence type="inferred from homology"/>